<evidence type="ECO:0000256" key="9">
    <source>
        <dbReference type="PROSITE-ProRule" id="PRU00283"/>
    </source>
</evidence>
<feature type="compositionally biased region" description="Polar residues" evidence="11">
    <location>
        <begin position="1189"/>
        <end position="1203"/>
    </location>
</feature>
<feature type="compositionally biased region" description="Basic residues" evidence="11">
    <location>
        <begin position="437"/>
        <end position="446"/>
    </location>
</feature>
<keyword evidence="4" id="KW-0493">Microtubule</keyword>
<keyword evidence="7 9" id="KW-0505">Motor protein</keyword>
<feature type="compositionally biased region" description="Low complexity" evidence="11">
    <location>
        <begin position="974"/>
        <end position="985"/>
    </location>
</feature>
<evidence type="ECO:0000256" key="6">
    <source>
        <dbReference type="ARBA" id="ARBA00022840"/>
    </source>
</evidence>
<feature type="compositionally biased region" description="Polar residues" evidence="11">
    <location>
        <begin position="1424"/>
        <end position="1437"/>
    </location>
</feature>
<comment type="similarity">
    <text evidence="9">Belongs to the TRAFAC class myosin-kinesin ATPase superfamily. Kinesin family.</text>
</comment>
<evidence type="ECO:0000256" key="8">
    <source>
        <dbReference type="ARBA" id="ARBA00023212"/>
    </source>
</evidence>
<dbReference type="EMBL" id="HADX01001805">
    <property type="protein sequence ID" value="SBP24037.1"/>
    <property type="molecule type" value="Transcribed_RNA"/>
</dbReference>
<dbReference type="GO" id="GO:0005874">
    <property type="term" value="C:microtubule"/>
    <property type="evidence" value="ECO:0007669"/>
    <property type="project" value="UniProtKB-KW"/>
</dbReference>
<protein>
    <submittedName>
        <fullName evidence="13">Kinesin family member 26A</fullName>
    </submittedName>
</protein>
<dbReference type="GO" id="GO:0048731">
    <property type="term" value="P:system development"/>
    <property type="evidence" value="ECO:0007669"/>
    <property type="project" value="UniProtKB-ARBA"/>
</dbReference>
<feature type="compositionally biased region" description="Basic and acidic residues" evidence="11">
    <location>
        <begin position="986"/>
        <end position="998"/>
    </location>
</feature>
<dbReference type="PANTHER" id="PTHR21608:SF6">
    <property type="entry name" value="KINESIN-LIKE PROTEIN KIF26A"/>
    <property type="match status" value="1"/>
</dbReference>
<feature type="region of interest" description="Disordered" evidence="11">
    <location>
        <begin position="1188"/>
        <end position="1218"/>
    </location>
</feature>
<evidence type="ECO:0000313" key="13">
    <source>
        <dbReference type="EMBL" id="SBP24037.1"/>
    </source>
</evidence>
<dbReference type="SMART" id="SM00129">
    <property type="entry name" value="KISc"/>
    <property type="match status" value="1"/>
</dbReference>
<keyword evidence="10" id="KW-0175">Coiled coil</keyword>
<dbReference type="SUPFAM" id="SSF52540">
    <property type="entry name" value="P-loop containing nucleoside triphosphate hydrolases"/>
    <property type="match status" value="1"/>
</dbReference>
<evidence type="ECO:0000256" key="7">
    <source>
        <dbReference type="ARBA" id="ARBA00023175"/>
    </source>
</evidence>
<dbReference type="GO" id="GO:0007018">
    <property type="term" value="P:microtubule-based movement"/>
    <property type="evidence" value="ECO:0007669"/>
    <property type="project" value="InterPro"/>
</dbReference>
<feature type="region of interest" description="Disordered" evidence="11">
    <location>
        <begin position="415"/>
        <end position="449"/>
    </location>
</feature>
<evidence type="ECO:0000256" key="1">
    <source>
        <dbReference type="ARBA" id="ARBA00004245"/>
    </source>
</evidence>
<feature type="region of interest" description="Disordered" evidence="11">
    <location>
        <begin position="895"/>
        <end position="1075"/>
    </location>
</feature>
<accession>A0A1A7Y0V6</accession>
<feature type="region of interest" description="Disordered" evidence="11">
    <location>
        <begin position="1238"/>
        <end position="1265"/>
    </location>
</feature>
<feature type="compositionally biased region" description="Low complexity" evidence="11">
    <location>
        <begin position="1111"/>
        <end position="1130"/>
    </location>
</feature>
<feature type="compositionally biased region" description="Polar residues" evidence="11">
    <location>
        <begin position="567"/>
        <end position="600"/>
    </location>
</feature>
<keyword evidence="8" id="KW-0206">Cytoskeleton</keyword>
<feature type="region of interest" description="Disordered" evidence="11">
    <location>
        <begin position="1300"/>
        <end position="1356"/>
    </location>
</feature>
<evidence type="ECO:0000256" key="5">
    <source>
        <dbReference type="ARBA" id="ARBA00022741"/>
    </source>
</evidence>
<sequence length="1686" mass="181508">MMDWKELAAQKLNLSSKRKKHQPSPLHPQEPSIYPTNFSGILQVSSPPVPPCLLRAGSKVKDTPGMGKVRVMVRICSIHSSESSESMSFLKVDSRKKQLALSETSNGGTSATSQRRSSAPKTFTFDSVFTQDASQAEVCSGTVAEVIQSVANGADGCIFCFGHANLGKTYTMIGRDCSTQSLGVAPTAISWLFKVIEERREKSGARFSIRVSAVEISGREETLTDLLADLSSSAGGHQEVALREDPVCGSQLQNQTELRVTSAERAAFFLDAALAERKSIRMPNDQEARRNSHFLFTLHLYQERPDKSSKAAVSGRSRLHLLDLGSCETDISRTREGGGGQCLSLSSLGNVILALANGAKHVPYRDSKLTMLLSESLGNINCRTTMIAHVSDSPANFMETLTTVQLASRIHRMRKKKTKYASSSSGGESSCEEGRVRRPPHLRPFHPRTVALDPDLPALLSDPEYSSSSEQSCDTVIYVGPGGAAISDRELSDNEGPPAFVPIIPSLNKKRSTKEGPLDRDQFFKCNTFAELQERLDCIDGSEEPTAFVGEGKKSQASPKTDKSKESQGSNSPKTVANIPNSQEGMPNKQFPKSVTTPCSPNVKSKLDTVMTQCIPEESASSENVLNICRTSADGEKALICENQVNTGYLATATVLNSEPVVREKVYPNKKGLPKPAPPPLQQKENAEKEERSSTRMPPVGMSHQAVNRRDPCTSPLFRAPLEVCQVRSTTRERCMDRDILRATVTLQQPVELNGEDELVFTVVEELSIGSIVDKGRPSSIISFNSDCSLQALASGSRPVSIISSINDEFDAYMSTVGGSEVNVAVVTPLQDGAMGSIDSRGSSISSWLSEVSVCTLESEGVHSTDVFIPQAKHMGPEGTFYFDPFDMFHCASPSRDPKNSLNDSGFSFSEQDSDSTASSKLSLSKCPPSPESTKGSLRFTSKFTKAHSLSSSPPPQGPSVVHSSLPRKIKPTSSISHSSSSNSRDSSRQEAKQEDPWQRNNNHSEPQISDSSSTSRFLRYPPSGIVSSKIPNNSNSVPRPPKVPGSTSSQRVVDGCEKSATKNPPSKMPQLRRGATTLGTVPVIHSSTDHKGTQDISASTASLKFSSLGKNNSNKANSQKASNLPKPVCVSPPPPPVRKSSLDHKTKILLPQSALKSAYGEAGRTSGGRVALSEDELEVHQKIDSAHLKTSSLNTPKVTSSLKAKGSRGESGLHYSSQMSLEKCESLSLSGSRAALSRENSGASLGSKSNKSIPRFGIPNSSSSPIATFQSTQSGGNIGKSGPVKATVNPRVLGAVNGSKARSLSANSSKGLSSSTKSLASPVAKNTNANLPPSGRTSAPRTTAPVTNKPGRGTIMGTKQAIRAANSRVSELATGNISGKHGRGSGDSDSGNDSGVNVSDDKLPTAMLPSPYSKITAPRRPQRYSSGHGSDNSSVLSGELPPAMGRTALFYHSGGSSGYESMIRDSEATGSASSAHDSMSESGMSSSGRARSSKYPKKRANGFQRRRLIPAPLPDTSSLGKKVSTAGQWVDLPPMSGPLKEPFEIKVYEIDDVERLQRRRQEETTEQPFQDVDKGLLYFNSKLKILERRQQQVRELRTKHQVLLEELEDTKARLMMDPNKWIGEFEVDPNLDKESPEYLEALAQATEELEFCVNLCKSHVMMVTCFDISMPSACGPPEGLREVEV</sequence>
<evidence type="ECO:0000256" key="3">
    <source>
        <dbReference type="ARBA" id="ARBA00022553"/>
    </source>
</evidence>
<feature type="region of interest" description="Disordered" evidence="11">
    <location>
        <begin position="1375"/>
        <end position="1441"/>
    </location>
</feature>
<feature type="compositionally biased region" description="Polar residues" evidence="11">
    <location>
        <begin position="1240"/>
        <end position="1253"/>
    </location>
</feature>
<feature type="domain" description="Kinesin motor" evidence="12">
    <location>
        <begin position="68"/>
        <end position="413"/>
    </location>
</feature>
<keyword evidence="6 9" id="KW-0067">ATP-binding</keyword>
<feature type="region of interest" description="Disordered" evidence="11">
    <location>
        <begin position="543"/>
        <end position="600"/>
    </location>
</feature>
<proteinExistence type="inferred from homology"/>
<dbReference type="InterPro" id="IPR027640">
    <property type="entry name" value="Kinesin-like_fam"/>
</dbReference>
<evidence type="ECO:0000256" key="10">
    <source>
        <dbReference type="SAM" id="Coils"/>
    </source>
</evidence>
<evidence type="ECO:0000256" key="2">
    <source>
        <dbReference type="ARBA" id="ARBA00022490"/>
    </source>
</evidence>
<feature type="compositionally biased region" description="Polar residues" evidence="11">
    <location>
        <begin position="1325"/>
        <end position="1347"/>
    </location>
</feature>
<feature type="compositionally biased region" description="Low complexity" evidence="11">
    <location>
        <begin position="1471"/>
        <end position="1491"/>
    </location>
</feature>
<feature type="compositionally biased region" description="Polar residues" evidence="11">
    <location>
        <begin position="934"/>
        <end position="944"/>
    </location>
</feature>
<feature type="region of interest" description="Disordered" evidence="11">
    <location>
        <begin position="488"/>
        <end position="518"/>
    </location>
</feature>
<feature type="compositionally biased region" description="Low complexity" evidence="11">
    <location>
        <begin position="915"/>
        <end position="927"/>
    </location>
</feature>
<evidence type="ECO:0000259" key="12">
    <source>
        <dbReference type="PROSITE" id="PS50067"/>
    </source>
</evidence>
<keyword evidence="2" id="KW-0963">Cytoplasm</keyword>
<dbReference type="Pfam" id="PF00225">
    <property type="entry name" value="Kinesin"/>
    <property type="match status" value="1"/>
</dbReference>
<feature type="compositionally biased region" description="Polar residues" evidence="11">
    <location>
        <begin position="900"/>
        <end position="911"/>
    </location>
</feature>
<name>A0A1A7Y0V6_9TELE</name>
<keyword evidence="5 9" id="KW-0547">Nucleotide-binding</keyword>
<feature type="compositionally biased region" description="Basic residues" evidence="11">
    <location>
        <begin position="1492"/>
        <end position="1506"/>
    </location>
</feature>
<dbReference type="PROSITE" id="PS50067">
    <property type="entry name" value="KINESIN_MOTOR_2"/>
    <property type="match status" value="1"/>
</dbReference>
<feature type="compositionally biased region" description="Low complexity" evidence="11">
    <location>
        <begin position="1388"/>
        <end position="1399"/>
    </location>
</feature>
<feature type="region of interest" description="Disordered" evidence="11">
    <location>
        <begin position="1460"/>
        <end position="1506"/>
    </location>
</feature>
<organism evidence="13">
    <name type="scientific">Iconisemion striatum</name>
    <dbReference type="NCBI Taxonomy" id="60296"/>
    <lineage>
        <taxon>Eukaryota</taxon>
        <taxon>Metazoa</taxon>
        <taxon>Chordata</taxon>
        <taxon>Craniata</taxon>
        <taxon>Vertebrata</taxon>
        <taxon>Euteleostomi</taxon>
        <taxon>Actinopterygii</taxon>
        <taxon>Neopterygii</taxon>
        <taxon>Teleostei</taxon>
        <taxon>Neoteleostei</taxon>
        <taxon>Acanthomorphata</taxon>
        <taxon>Ovalentaria</taxon>
        <taxon>Atherinomorphae</taxon>
        <taxon>Cyprinodontiformes</taxon>
        <taxon>Nothobranchiidae</taxon>
        <taxon>Iconisemion</taxon>
    </lineage>
</organism>
<gene>
    <name evidence="13" type="primary">KIF26A</name>
</gene>
<feature type="compositionally biased region" description="Polar residues" evidence="11">
    <location>
        <begin position="999"/>
        <end position="1017"/>
    </location>
</feature>
<feature type="binding site" evidence="9">
    <location>
        <begin position="162"/>
        <end position="169"/>
    </location>
    <ligand>
        <name>ATP</name>
        <dbReference type="ChEBI" id="CHEBI:30616"/>
    </ligand>
</feature>
<dbReference type="InterPro" id="IPR001752">
    <property type="entry name" value="Kinesin_motor_dom"/>
</dbReference>
<feature type="compositionally biased region" description="Low complexity" evidence="11">
    <location>
        <begin position="1304"/>
        <end position="1322"/>
    </location>
</feature>
<feature type="region of interest" description="Disordered" evidence="11">
    <location>
        <begin position="666"/>
        <end position="708"/>
    </location>
</feature>
<reference evidence="13" key="2">
    <citation type="submission" date="2016-06" db="EMBL/GenBank/DDBJ databases">
        <title>The genome of a short-lived fish provides insights into sex chromosome evolution and the genetic control of aging.</title>
        <authorList>
            <person name="Reichwald K."/>
            <person name="Felder M."/>
            <person name="Petzold A."/>
            <person name="Koch P."/>
            <person name="Groth M."/>
            <person name="Platzer M."/>
        </authorList>
    </citation>
    <scope>NUCLEOTIDE SEQUENCE</scope>
    <source>
        <tissue evidence="13">Brain</tissue>
    </source>
</reference>
<feature type="coiled-coil region" evidence="10">
    <location>
        <begin position="1587"/>
        <end position="1614"/>
    </location>
</feature>
<dbReference type="InterPro" id="IPR036961">
    <property type="entry name" value="Kinesin_motor_dom_sf"/>
</dbReference>
<feature type="compositionally biased region" description="Basic and acidic residues" evidence="11">
    <location>
        <begin position="685"/>
        <end position="694"/>
    </location>
</feature>
<dbReference type="Gene3D" id="3.40.850.10">
    <property type="entry name" value="Kinesin motor domain"/>
    <property type="match status" value="1"/>
</dbReference>
<dbReference type="InterPro" id="IPR027417">
    <property type="entry name" value="P-loop_NTPase"/>
</dbReference>
<dbReference type="FunFam" id="3.40.850.10:FF:000015">
    <property type="entry name" value="Kinesin family member 26A"/>
    <property type="match status" value="1"/>
</dbReference>
<dbReference type="GO" id="GO:0008017">
    <property type="term" value="F:microtubule binding"/>
    <property type="evidence" value="ECO:0007669"/>
    <property type="project" value="InterPro"/>
</dbReference>
<evidence type="ECO:0000256" key="11">
    <source>
        <dbReference type="SAM" id="MobiDB-lite"/>
    </source>
</evidence>
<feature type="region of interest" description="Disordered" evidence="11">
    <location>
        <begin position="1110"/>
        <end position="1144"/>
    </location>
</feature>
<keyword evidence="3" id="KW-0597">Phosphoprotein</keyword>
<reference evidence="13" key="1">
    <citation type="submission" date="2016-05" db="EMBL/GenBank/DDBJ databases">
        <authorList>
            <person name="Lavstsen T."/>
            <person name="Jespersen J.S."/>
        </authorList>
    </citation>
    <scope>NUCLEOTIDE SEQUENCE</scope>
    <source>
        <tissue evidence="13">Brain</tissue>
    </source>
</reference>
<comment type="subcellular location">
    <subcellularLocation>
        <location evidence="1">Cytoplasm</location>
        <location evidence="1">Cytoskeleton</location>
    </subcellularLocation>
</comment>
<dbReference type="PANTHER" id="PTHR21608">
    <property type="entry name" value="KINESIN-LIKE PROTEIN CG14535"/>
    <property type="match status" value="1"/>
</dbReference>
<evidence type="ECO:0000256" key="4">
    <source>
        <dbReference type="ARBA" id="ARBA00022701"/>
    </source>
</evidence>
<feature type="compositionally biased region" description="Polar residues" evidence="11">
    <location>
        <begin position="1026"/>
        <end position="1038"/>
    </location>
</feature>
<dbReference type="GO" id="GO:0003777">
    <property type="term" value="F:microtubule motor activity"/>
    <property type="evidence" value="ECO:0007669"/>
    <property type="project" value="InterPro"/>
</dbReference>
<dbReference type="GO" id="GO:0005524">
    <property type="term" value="F:ATP binding"/>
    <property type="evidence" value="ECO:0007669"/>
    <property type="project" value="UniProtKB-UniRule"/>
</dbReference>
<dbReference type="PRINTS" id="PR00380">
    <property type="entry name" value="KINESINHEAVY"/>
</dbReference>